<keyword evidence="6" id="KW-1185">Reference proteome</keyword>
<dbReference type="InterPro" id="IPR000533">
    <property type="entry name" value="Tropomyosin"/>
</dbReference>
<comment type="similarity">
    <text evidence="1">Belongs to the tropomyosin family.</text>
</comment>
<evidence type="ECO:0000256" key="3">
    <source>
        <dbReference type="SAM" id="Coils"/>
    </source>
</evidence>
<evidence type="ECO:0000256" key="2">
    <source>
        <dbReference type="ARBA" id="ARBA00023054"/>
    </source>
</evidence>
<feature type="region of interest" description="Disordered" evidence="4">
    <location>
        <begin position="100"/>
        <end position="124"/>
    </location>
</feature>
<dbReference type="Proteomes" id="UP000410492">
    <property type="component" value="Unassembled WGS sequence"/>
</dbReference>
<feature type="region of interest" description="Disordered" evidence="4">
    <location>
        <begin position="1"/>
        <end position="28"/>
    </location>
</feature>
<evidence type="ECO:0000256" key="4">
    <source>
        <dbReference type="SAM" id="MobiDB-lite"/>
    </source>
</evidence>
<feature type="compositionally biased region" description="Basic and acidic residues" evidence="4">
    <location>
        <begin position="110"/>
        <end position="124"/>
    </location>
</feature>
<evidence type="ECO:0000313" key="6">
    <source>
        <dbReference type="Proteomes" id="UP000410492"/>
    </source>
</evidence>
<evidence type="ECO:0000313" key="5">
    <source>
        <dbReference type="EMBL" id="VEN56862.1"/>
    </source>
</evidence>
<keyword evidence="2 3" id="KW-0175">Coiled coil</keyword>
<dbReference type="EMBL" id="CAACVG010010861">
    <property type="protein sequence ID" value="VEN56862.1"/>
    <property type="molecule type" value="Genomic_DNA"/>
</dbReference>
<evidence type="ECO:0000256" key="1">
    <source>
        <dbReference type="ARBA" id="ARBA00009036"/>
    </source>
</evidence>
<dbReference type="AlphaFoldDB" id="A0A653D9L7"/>
<dbReference type="OrthoDB" id="128924at2759"/>
<dbReference type="PRINTS" id="PR00194">
    <property type="entry name" value="TROPOMYOSIN"/>
</dbReference>
<evidence type="ECO:0008006" key="7">
    <source>
        <dbReference type="Google" id="ProtNLM"/>
    </source>
</evidence>
<dbReference type="Pfam" id="PF00261">
    <property type="entry name" value="Tropomyosin"/>
    <property type="match status" value="1"/>
</dbReference>
<proteinExistence type="inferred from homology"/>
<dbReference type="SUPFAM" id="SSF57997">
    <property type="entry name" value="Tropomyosin"/>
    <property type="match status" value="1"/>
</dbReference>
<feature type="coiled-coil region" evidence="3">
    <location>
        <begin position="202"/>
        <end position="292"/>
    </location>
</feature>
<gene>
    <name evidence="5" type="ORF">CALMAC_LOCUS15645</name>
</gene>
<protein>
    <recommendedName>
        <fullName evidence="7">Tropomyosin</fullName>
    </recommendedName>
</protein>
<sequence>MSTKRAAGNGKKRGHQHHPRNEGNRRRLALDPEINLKLSPYSTSNAVVNQVQTITNENAVIKCISSPRKELPPNNNTCDSTEVIDLTNCDDEIDAKVSKNRRNEKIRKPRQSDHDEISQEKENDMCLVYRPEPEGAGQSDQEDPELEELSKLRCTSEMTEVVAEREKRRNRRCADYPGLAFASSIFSSDTLMKFSIIRNELHNIMNTQLKRAESEVAALNRRIQLLEEDLERSEERLATATAKLAEASAAADESERIRKALENRTNMEDDRVAVLEQQLSQAKLIAEEADKKYEEVLLSVLL</sequence>
<name>A0A653D9L7_CALMS</name>
<feature type="compositionally biased region" description="Basic and acidic residues" evidence="4">
    <location>
        <begin position="19"/>
        <end position="28"/>
    </location>
</feature>
<dbReference type="PANTHER" id="PTHR19269">
    <property type="entry name" value="TROPOMYOSIN"/>
    <property type="match status" value="1"/>
</dbReference>
<organism evidence="5 6">
    <name type="scientific">Callosobruchus maculatus</name>
    <name type="common">Southern cowpea weevil</name>
    <name type="synonym">Pulse bruchid</name>
    <dbReference type="NCBI Taxonomy" id="64391"/>
    <lineage>
        <taxon>Eukaryota</taxon>
        <taxon>Metazoa</taxon>
        <taxon>Ecdysozoa</taxon>
        <taxon>Arthropoda</taxon>
        <taxon>Hexapoda</taxon>
        <taxon>Insecta</taxon>
        <taxon>Pterygota</taxon>
        <taxon>Neoptera</taxon>
        <taxon>Endopterygota</taxon>
        <taxon>Coleoptera</taxon>
        <taxon>Polyphaga</taxon>
        <taxon>Cucujiformia</taxon>
        <taxon>Chrysomeloidea</taxon>
        <taxon>Chrysomelidae</taxon>
        <taxon>Bruchinae</taxon>
        <taxon>Bruchini</taxon>
        <taxon>Callosobruchus</taxon>
    </lineage>
</organism>
<dbReference type="Gene3D" id="1.20.5.170">
    <property type="match status" value="1"/>
</dbReference>
<reference evidence="5 6" key="1">
    <citation type="submission" date="2019-01" db="EMBL/GenBank/DDBJ databases">
        <authorList>
            <person name="Sayadi A."/>
        </authorList>
    </citation>
    <scope>NUCLEOTIDE SEQUENCE [LARGE SCALE GENOMIC DNA]</scope>
</reference>
<accession>A0A653D9L7</accession>